<evidence type="ECO:0000313" key="2">
    <source>
        <dbReference type="EMBL" id="HIU57907.1"/>
    </source>
</evidence>
<evidence type="ECO:0000256" key="1">
    <source>
        <dbReference type="ARBA" id="ARBA00005721"/>
    </source>
</evidence>
<dbReference type="PANTHER" id="PTHR34297:SF2">
    <property type="entry name" value="ASP23_GLS24 FAMILY ENVELOPE STRESS RESPONSE PROTEIN"/>
    <property type="match status" value="1"/>
</dbReference>
<dbReference type="InterPro" id="IPR005531">
    <property type="entry name" value="Asp23"/>
</dbReference>
<sequence>MKGDHKSMGTVTVSKKAALQAAEYIAKNTRGVASMTDRSKRGDISRFFLGKGNPKGVYMIKTDNGFNIEIYVICSYGANAGDICKNISSNVRSELEDNMGIPINCVTVRVEGVDTAGK</sequence>
<dbReference type="Proteomes" id="UP000824109">
    <property type="component" value="Unassembled WGS sequence"/>
</dbReference>
<accession>A0A9D1SFM1</accession>
<proteinExistence type="inferred from homology"/>
<comment type="caution">
    <text evidence="2">The sequence shown here is derived from an EMBL/GenBank/DDBJ whole genome shotgun (WGS) entry which is preliminary data.</text>
</comment>
<gene>
    <name evidence="2" type="ORF">IAA61_08905</name>
</gene>
<reference evidence="2" key="1">
    <citation type="submission" date="2020-10" db="EMBL/GenBank/DDBJ databases">
        <authorList>
            <person name="Gilroy R."/>
        </authorList>
    </citation>
    <scope>NUCLEOTIDE SEQUENCE</scope>
    <source>
        <strain evidence="2">USAMLcec3-3695</strain>
    </source>
</reference>
<reference evidence="2" key="2">
    <citation type="journal article" date="2021" name="PeerJ">
        <title>Extensive microbial diversity within the chicken gut microbiome revealed by metagenomics and culture.</title>
        <authorList>
            <person name="Gilroy R."/>
            <person name="Ravi A."/>
            <person name="Getino M."/>
            <person name="Pursley I."/>
            <person name="Horton D.L."/>
            <person name="Alikhan N.F."/>
            <person name="Baker D."/>
            <person name="Gharbi K."/>
            <person name="Hall N."/>
            <person name="Watson M."/>
            <person name="Adriaenssens E.M."/>
            <person name="Foster-Nyarko E."/>
            <person name="Jarju S."/>
            <person name="Secka A."/>
            <person name="Antonio M."/>
            <person name="Oren A."/>
            <person name="Chaudhuri R.R."/>
            <person name="La Ragione R."/>
            <person name="Hildebrand F."/>
            <person name="Pallen M.J."/>
        </authorList>
    </citation>
    <scope>NUCLEOTIDE SEQUENCE</scope>
    <source>
        <strain evidence="2">USAMLcec3-3695</strain>
    </source>
</reference>
<dbReference type="PANTHER" id="PTHR34297">
    <property type="entry name" value="HYPOTHETICAL CYTOSOLIC PROTEIN-RELATED"/>
    <property type="match status" value="1"/>
</dbReference>
<dbReference type="AlphaFoldDB" id="A0A9D1SFM1"/>
<organism evidence="2 3">
    <name type="scientific">Candidatus Ornithomonoglobus merdipullorum</name>
    <dbReference type="NCBI Taxonomy" id="2840895"/>
    <lineage>
        <taxon>Bacteria</taxon>
        <taxon>Bacillati</taxon>
        <taxon>Bacillota</taxon>
        <taxon>Clostridia</taxon>
        <taxon>Candidatus Ornithomonoglobus</taxon>
    </lineage>
</organism>
<dbReference type="Pfam" id="PF03780">
    <property type="entry name" value="Asp23"/>
    <property type="match status" value="1"/>
</dbReference>
<comment type="similarity">
    <text evidence="1">Belongs to the asp23 family.</text>
</comment>
<name>A0A9D1SFM1_9FIRM</name>
<dbReference type="EMBL" id="DVNB01000088">
    <property type="protein sequence ID" value="HIU57907.1"/>
    <property type="molecule type" value="Genomic_DNA"/>
</dbReference>
<evidence type="ECO:0000313" key="3">
    <source>
        <dbReference type="Proteomes" id="UP000824109"/>
    </source>
</evidence>
<protein>
    <submittedName>
        <fullName evidence="2">Asp23/Gls24 family envelope stress response protein</fullName>
    </submittedName>
</protein>